<organism evidence="2 3">
    <name type="scientific">Floridaenema evergladense BLCC-F167</name>
    <dbReference type="NCBI Taxonomy" id="3153639"/>
    <lineage>
        <taxon>Bacteria</taxon>
        <taxon>Bacillati</taxon>
        <taxon>Cyanobacteriota</taxon>
        <taxon>Cyanophyceae</taxon>
        <taxon>Oscillatoriophycideae</taxon>
        <taxon>Aerosakkonematales</taxon>
        <taxon>Aerosakkonemataceae</taxon>
        <taxon>Floridanema</taxon>
        <taxon>Floridanema evergladense</taxon>
    </lineage>
</organism>
<keyword evidence="1" id="KW-0812">Transmembrane</keyword>
<name>A0ABV4WM11_9CYAN</name>
<feature type="transmembrane region" description="Helical" evidence="1">
    <location>
        <begin position="45"/>
        <end position="63"/>
    </location>
</feature>
<comment type="caution">
    <text evidence="2">The sequence shown here is derived from an EMBL/GenBank/DDBJ whole genome shotgun (WGS) entry which is preliminary data.</text>
</comment>
<feature type="transmembrane region" description="Helical" evidence="1">
    <location>
        <begin position="210"/>
        <end position="231"/>
    </location>
</feature>
<keyword evidence="1" id="KW-1133">Transmembrane helix</keyword>
<evidence type="ECO:0000256" key="1">
    <source>
        <dbReference type="SAM" id="Phobius"/>
    </source>
</evidence>
<dbReference type="Proteomes" id="UP001576780">
    <property type="component" value="Unassembled WGS sequence"/>
</dbReference>
<evidence type="ECO:0000313" key="3">
    <source>
        <dbReference type="Proteomes" id="UP001576780"/>
    </source>
</evidence>
<keyword evidence="3" id="KW-1185">Reference proteome</keyword>
<proteinExistence type="predicted"/>
<dbReference type="InterPro" id="IPR009781">
    <property type="entry name" value="DUF1345"/>
</dbReference>
<feature type="transmembrane region" description="Helical" evidence="1">
    <location>
        <begin position="115"/>
        <end position="139"/>
    </location>
</feature>
<accession>A0ABV4WM11</accession>
<protein>
    <submittedName>
        <fullName evidence="2">DUF1345 domain-containing protein</fullName>
    </submittedName>
</protein>
<sequence>MSSQKLSLLNKLIVARNRLILSSFVAFLTYWLLPLPSDYRDIQLIAAYVVGVSVDLGLIILMMTVSTAQTTMKRAANEEPSNAALLGFIVLFSAITLAAIALLSNNSHNRPALIANIHIGLSLLAIFLSWLFLHTYFALHYARIYYQEKLTSEKIYLAESAPKNYEGGLNFPNPGLADYWDFLYYSFTIAMCYQTSDISITSVVMRRVTLVHAIVSFIYVSSIIGLVVNLVSNLV</sequence>
<evidence type="ECO:0000313" key="2">
    <source>
        <dbReference type="EMBL" id="MFB2836124.1"/>
    </source>
</evidence>
<gene>
    <name evidence="2" type="ORF">ACE1CA_16450</name>
</gene>
<reference evidence="2 3" key="1">
    <citation type="submission" date="2024-09" db="EMBL/GenBank/DDBJ databases">
        <title>Floridaenema gen nov. (Aerosakkonemataceae, Aerosakkonematales ord. nov., Cyanobacteria) from benthic tropical and subtropical fresh waters, with the description of four new species.</title>
        <authorList>
            <person name="Moretto J.A."/>
            <person name="Berthold D.E."/>
            <person name="Lefler F.W."/>
            <person name="Huang I.-S."/>
            <person name="Laughinghouse H. IV."/>
        </authorList>
    </citation>
    <scope>NUCLEOTIDE SEQUENCE [LARGE SCALE GENOMIC DNA]</scope>
    <source>
        <strain evidence="2 3">BLCC-F167</strain>
    </source>
</reference>
<keyword evidence="1" id="KW-0472">Membrane</keyword>
<dbReference type="Pfam" id="PF07077">
    <property type="entry name" value="DUF1345"/>
    <property type="match status" value="1"/>
</dbReference>
<dbReference type="EMBL" id="JBHFNT010000139">
    <property type="protein sequence ID" value="MFB2836124.1"/>
    <property type="molecule type" value="Genomic_DNA"/>
</dbReference>
<feature type="transmembrane region" description="Helical" evidence="1">
    <location>
        <begin position="12"/>
        <end position="33"/>
    </location>
</feature>
<dbReference type="RefSeq" id="WP_413278517.1">
    <property type="nucleotide sequence ID" value="NZ_JBHFNT010000139.1"/>
</dbReference>
<feature type="transmembrane region" description="Helical" evidence="1">
    <location>
        <begin position="83"/>
        <end position="103"/>
    </location>
</feature>